<proteinExistence type="predicted"/>
<evidence type="ECO:0000313" key="2">
    <source>
        <dbReference type="Proteomes" id="UP000673691"/>
    </source>
</evidence>
<comment type="caution">
    <text evidence="1">The sequence shown here is derived from an EMBL/GenBank/DDBJ whole genome shotgun (WGS) entry which is preliminary data.</text>
</comment>
<gene>
    <name evidence="1" type="ORF">BJ554DRAFT_3189</name>
</gene>
<reference evidence="1 2" key="1">
    <citation type="journal article" name="Sci. Rep.">
        <title>Genome-scale phylogenetic analyses confirm Olpidium as the closest living zoosporic fungus to the non-flagellated, terrestrial fungi.</title>
        <authorList>
            <person name="Chang Y."/>
            <person name="Rochon D."/>
            <person name="Sekimoto S."/>
            <person name="Wang Y."/>
            <person name="Chovatia M."/>
            <person name="Sandor L."/>
            <person name="Salamov A."/>
            <person name="Grigoriev I.V."/>
            <person name="Stajich J.E."/>
            <person name="Spatafora J.W."/>
        </authorList>
    </citation>
    <scope>NUCLEOTIDE SEQUENCE [LARGE SCALE GENOMIC DNA]</scope>
    <source>
        <strain evidence="1">S191</strain>
    </source>
</reference>
<protein>
    <submittedName>
        <fullName evidence="1">Uncharacterized protein</fullName>
    </submittedName>
</protein>
<sequence>MRPAFSARGKPFAVSEALLYPEFSIVVLYGRLVIGCAFMTPDAYITYFAVDVGWEGVGIGKELRFVTNFAFRLPFSAKVHAVPPDPNICWTGCYVTRVGEQPGDASTTNTFPKAAGPARTRFLSGCADDHPT</sequence>
<dbReference type="OrthoDB" id="4080456at2759"/>
<dbReference type="AlphaFoldDB" id="A0A8H7ZPM1"/>
<dbReference type="InterPro" id="IPR016181">
    <property type="entry name" value="Acyl_CoA_acyltransferase"/>
</dbReference>
<accession>A0A8H7ZPM1</accession>
<keyword evidence="2" id="KW-1185">Reference proteome</keyword>
<evidence type="ECO:0000313" key="1">
    <source>
        <dbReference type="EMBL" id="KAG5456930.1"/>
    </source>
</evidence>
<dbReference type="SUPFAM" id="SSF55729">
    <property type="entry name" value="Acyl-CoA N-acyltransferases (Nat)"/>
    <property type="match status" value="1"/>
</dbReference>
<dbReference type="EMBL" id="JAEFCI010010921">
    <property type="protein sequence ID" value="KAG5456930.1"/>
    <property type="molecule type" value="Genomic_DNA"/>
</dbReference>
<organism evidence="1 2">
    <name type="scientific">Olpidium bornovanus</name>
    <dbReference type="NCBI Taxonomy" id="278681"/>
    <lineage>
        <taxon>Eukaryota</taxon>
        <taxon>Fungi</taxon>
        <taxon>Fungi incertae sedis</taxon>
        <taxon>Olpidiomycota</taxon>
        <taxon>Olpidiomycotina</taxon>
        <taxon>Olpidiomycetes</taxon>
        <taxon>Olpidiales</taxon>
        <taxon>Olpidiaceae</taxon>
        <taxon>Olpidium</taxon>
    </lineage>
</organism>
<name>A0A8H7ZPM1_9FUNG</name>
<dbReference type="Proteomes" id="UP000673691">
    <property type="component" value="Unassembled WGS sequence"/>
</dbReference>